<feature type="chain" id="PRO_5021987523" description="Lipoprotein" evidence="2">
    <location>
        <begin position="24"/>
        <end position="222"/>
    </location>
</feature>
<feature type="compositionally biased region" description="Low complexity" evidence="1">
    <location>
        <begin position="43"/>
        <end position="57"/>
    </location>
</feature>
<dbReference type="AlphaFoldDB" id="A0A545SXE9"/>
<name>A0A545SXE9_9GAMM</name>
<dbReference type="OrthoDB" id="7365051at2"/>
<dbReference type="Proteomes" id="UP000319732">
    <property type="component" value="Unassembled WGS sequence"/>
</dbReference>
<comment type="caution">
    <text evidence="3">The sequence shown here is derived from an EMBL/GenBank/DDBJ whole genome shotgun (WGS) entry which is preliminary data.</text>
</comment>
<evidence type="ECO:0000313" key="4">
    <source>
        <dbReference type="Proteomes" id="UP000319732"/>
    </source>
</evidence>
<accession>A0A545SXE9</accession>
<dbReference type="PROSITE" id="PS51257">
    <property type="entry name" value="PROKAR_LIPOPROTEIN"/>
    <property type="match status" value="1"/>
</dbReference>
<sequence length="222" mass="23438">MVNKLGLSVVFFATLLLFGCVGATRTDTTAAEEPALVVETRPESAALPPQQPPQSSAVSDTTGRRAAVTGDPQPHDSRQAVENPATASTGAESEVPPASRSPKTIDPVFVRTLKASLQQQGLLAAEGRYRLAIERLDIEQPRFGLDMTVVARVDYILLDANTGATVFKETVVASHTATVRDALAGTVRLRLAHAAATRRNIAGLVEKLLEFNIGAGAVSVDN</sequence>
<dbReference type="RefSeq" id="WP_142929279.1">
    <property type="nucleotide sequence ID" value="NZ_ML660105.1"/>
</dbReference>
<organism evidence="3 4">
    <name type="scientific">Exilibacterium tricleocarpae</name>
    <dbReference type="NCBI Taxonomy" id="2591008"/>
    <lineage>
        <taxon>Bacteria</taxon>
        <taxon>Pseudomonadati</taxon>
        <taxon>Pseudomonadota</taxon>
        <taxon>Gammaproteobacteria</taxon>
        <taxon>Cellvibrionales</taxon>
        <taxon>Cellvibrionaceae</taxon>
        <taxon>Exilibacterium</taxon>
    </lineage>
</organism>
<gene>
    <name evidence="3" type="ORF">FKG94_22875</name>
</gene>
<evidence type="ECO:0000256" key="2">
    <source>
        <dbReference type="SAM" id="SignalP"/>
    </source>
</evidence>
<evidence type="ECO:0000313" key="3">
    <source>
        <dbReference type="EMBL" id="TQV69640.1"/>
    </source>
</evidence>
<keyword evidence="4" id="KW-1185">Reference proteome</keyword>
<feature type="region of interest" description="Disordered" evidence="1">
    <location>
        <begin position="41"/>
        <end position="103"/>
    </location>
</feature>
<evidence type="ECO:0008006" key="5">
    <source>
        <dbReference type="Google" id="ProtNLM"/>
    </source>
</evidence>
<proteinExistence type="predicted"/>
<dbReference type="EMBL" id="VHSG01000027">
    <property type="protein sequence ID" value="TQV69640.1"/>
    <property type="molecule type" value="Genomic_DNA"/>
</dbReference>
<feature type="signal peptide" evidence="2">
    <location>
        <begin position="1"/>
        <end position="23"/>
    </location>
</feature>
<evidence type="ECO:0000256" key="1">
    <source>
        <dbReference type="SAM" id="MobiDB-lite"/>
    </source>
</evidence>
<protein>
    <recommendedName>
        <fullName evidence="5">Lipoprotein</fullName>
    </recommendedName>
</protein>
<keyword evidence="2" id="KW-0732">Signal</keyword>
<reference evidence="3 4" key="1">
    <citation type="submission" date="2019-06" db="EMBL/GenBank/DDBJ databases">
        <title>Whole genome sequence for Cellvibrionaceae sp. R142.</title>
        <authorList>
            <person name="Wang G."/>
        </authorList>
    </citation>
    <scope>NUCLEOTIDE SEQUENCE [LARGE SCALE GENOMIC DNA]</scope>
    <source>
        <strain evidence="3 4">R142</strain>
    </source>
</reference>